<dbReference type="PROSITE" id="PS50887">
    <property type="entry name" value="GGDEF"/>
    <property type="match status" value="1"/>
</dbReference>
<dbReference type="CDD" id="cd00130">
    <property type="entry name" value="PAS"/>
    <property type="match status" value="1"/>
</dbReference>
<dbReference type="CDD" id="cd01949">
    <property type="entry name" value="GGDEF"/>
    <property type="match status" value="1"/>
</dbReference>
<evidence type="ECO:0000259" key="1">
    <source>
        <dbReference type="PROSITE" id="PS50887"/>
    </source>
</evidence>
<dbReference type="InterPro" id="IPR000014">
    <property type="entry name" value="PAS"/>
</dbReference>
<dbReference type="SUPFAM" id="SSF55073">
    <property type="entry name" value="Nucleotide cyclase"/>
    <property type="match status" value="1"/>
</dbReference>
<dbReference type="PANTHER" id="PTHR45138:SF9">
    <property type="entry name" value="DIGUANYLATE CYCLASE DGCM-RELATED"/>
    <property type="match status" value="1"/>
</dbReference>
<dbReference type="FunFam" id="3.30.70.270:FF:000001">
    <property type="entry name" value="Diguanylate cyclase domain protein"/>
    <property type="match status" value="1"/>
</dbReference>
<dbReference type="GO" id="GO:0043709">
    <property type="term" value="P:cell adhesion involved in single-species biofilm formation"/>
    <property type="evidence" value="ECO:0007669"/>
    <property type="project" value="TreeGrafter"/>
</dbReference>
<dbReference type="InterPro" id="IPR000160">
    <property type="entry name" value="GGDEF_dom"/>
</dbReference>
<proteinExistence type="predicted"/>
<accession>A0A160TH63</accession>
<dbReference type="SMART" id="SM00267">
    <property type="entry name" value="GGDEF"/>
    <property type="match status" value="1"/>
</dbReference>
<dbReference type="GO" id="GO:0005886">
    <property type="term" value="C:plasma membrane"/>
    <property type="evidence" value="ECO:0007669"/>
    <property type="project" value="TreeGrafter"/>
</dbReference>
<reference evidence="2" key="1">
    <citation type="submission" date="2015-10" db="EMBL/GenBank/DDBJ databases">
        <authorList>
            <person name="Gilbert D.G."/>
        </authorList>
    </citation>
    <scope>NUCLEOTIDE SEQUENCE</scope>
</reference>
<sequence>MSETHIEIGDIHWLMDILQNIDVGLVVLDRDYNIHVWNGFMESHSAISPQKAKGQNLFKLFEEIPEAWFRQKSEPVFQLKTRTFTIWEQRPYLFRFKNSRPITGRTAFMFQNTSIIPLESLDRQVNHICVIIYDVTDIAVSRADVKNANKTLTEIQSKDPLTGLWNRAGWEPQLIQQFNECQAAGNECSLVTFDLDNFRAYNGHFGHQQGDQVLSNIGKLLEKAVGLRLSARLGGEVFGLLLPGQNGEQATATAEKLRRAVLLLNSGNDTPNIPKITASFGVASLAKDTHSAHEWLQSADKALYHAKESGRNQTTLYQHRPS</sequence>
<dbReference type="Gene3D" id="3.30.70.270">
    <property type="match status" value="1"/>
</dbReference>
<dbReference type="GO" id="GO:0052621">
    <property type="term" value="F:diguanylate cyclase activity"/>
    <property type="evidence" value="ECO:0007669"/>
    <property type="project" value="TreeGrafter"/>
</dbReference>
<dbReference type="GO" id="GO:1902201">
    <property type="term" value="P:negative regulation of bacterial-type flagellum-dependent cell motility"/>
    <property type="evidence" value="ECO:0007669"/>
    <property type="project" value="TreeGrafter"/>
</dbReference>
<dbReference type="SMART" id="SM00091">
    <property type="entry name" value="PAS"/>
    <property type="match status" value="1"/>
</dbReference>
<dbReference type="NCBIfam" id="TIGR00254">
    <property type="entry name" value="GGDEF"/>
    <property type="match status" value="1"/>
</dbReference>
<dbReference type="SUPFAM" id="SSF55785">
    <property type="entry name" value="PYP-like sensor domain (PAS domain)"/>
    <property type="match status" value="1"/>
</dbReference>
<evidence type="ECO:0000313" key="2">
    <source>
        <dbReference type="EMBL" id="CUS42409.1"/>
    </source>
</evidence>
<gene>
    <name evidence="2" type="ORF">MGWOODY_Tha174</name>
</gene>
<protein>
    <submittedName>
        <fullName evidence="2">Diguanylate cyclase (GGDEF domain) with PAS/PAC sensor</fullName>
    </submittedName>
</protein>
<dbReference type="InterPro" id="IPR043128">
    <property type="entry name" value="Rev_trsase/Diguanyl_cyclase"/>
</dbReference>
<dbReference type="InterPro" id="IPR029787">
    <property type="entry name" value="Nucleotide_cyclase"/>
</dbReference>
<dbReference type="Gene3D" id="3.30.450.20">
    <property type="entry name" value="PAS domain"/>
    <property type="match status" value="1"/>
</dbReference>
<dbReference type="InterPro" id="IPR050469">
    <property type="entry name" value="Diguanylate_Cyclase"/>
</dbReference>
<dbReference type="AlphaFoldDB" id="A0A160TH63"/>
<dbReference type="EMBL" id="CZQC01000066">
    <property type="protein sequence ID" value="CUS42409.1"/>
    <property type="molecule type" value="Genomic_DNA"/>
</dbReference>
<dbReference type="InterPro" id="IPR035965">
    <property type="entry name" value="PAS-like_dom_sf"/>
</dbReference>
<name>A0A160TH63_9ZZZZ</name>
<feature type="domain" description="GGDEF" evidence="1">
    <location>
        <begin position="186"/>
        <end position="319"/>
    </location>
</feature>
<dbReference type="PANTHER" id="PTHR45138">
    <property type="entry name" value="REGULATORY COMPONENTS OF SENSORY TRANSDUCTION SYSTEM"/>
    <property type="match status" value="1"/>
</dbReference>
<dbReference type="Pfam" id="PF00990">
    <property type="entry name" value="GGDEF"/>
    <property type="match status" value="1"/>
</dbReference>
<organism evidence="2">
    <name type="scientific">hydrothermal vent metagenome</name>
    <dbReference type="NCBI Taxonomy" id="652676"/>
    <lineage>
        <taxon>unclassified sequences</taxon>
        <taxon>metagenomes</taxon>
        <taxon>ecological metagenomes</taxon>
    </lineage>
</organism>